<sequence length="385" mass="42871">MRRLDLTPRPDWQAKADAVGFVYHHTDGQPYWDESVAYAFTLAQIEGDLEPAAEALHELCLDLVDEAVGSEALMTRLAIPAEHQDFIAASWRAREPSLYGRFDFGYDGSGPPKLYEYNADTPTSVFEAATFQWLWLEDLMASGALPAGTDQFNSLFEALRDRFATLFPTGGFVHFASDASAIEDRQTVRFLEDLALQAGLDPRFVAIDAIGVNAEGQFVDSEGFLLQAAFKLYPWEFMLREPYAVHLKTAAVRWLEPSWKAILSNKGILPLLWERHPGHPNLLEAYFEDDPRVSNLGPRHVRKPLFSREGANVEIIGGNEPVLDQGYGREGAIVQAFHPPPTFAGRHPVVGAWMVGNRPAGIGIREDDSVVTKNLARFVPHIIEA</sequence>
<dbReference type="GO" id="GO:0046872">
    <property type="term" value="F:metal ion binding"/>
    <property type="evidence" value="ECO:0007669"/>
    <property type="project" value="UniProtKB-KW"/>
</dbReference>
<name>A0A0P0NZV9_9CAUL</name>
<proteinExistence type="predicted"/>
<keyword evidence="5" id="KW-0460">Magnesium</keyword>
<dbReference type="STRING" id="69395.AQ619_08015"/>
<dbReference type="InterPro" id="IPR016185">
    <property type="entry name" value="PreATP-grasp_dom_sf"/>
</dbReference>
<evidence type="ECO:0000256" key="5">
    <source>
        <dbReference type="ARBA" id="ARBA00022842"/>
    </source>
</evidence>
<dbReference type="SUPFAM" id="SSF52440">
    <property type="entry name" value="PreATP-grasp domain"/>
    <property type="match status" value="1"/>
</dbReference>
<keyword evidence="4" id="KW-0067">ATP-binding</keyword>
<reference evidence="7 8" key="1">
    <citation type="submission" date="2015-10" db="EMBL/GenBank/DDBJ databases">
        <title>Conservation of the essential genome among Caulobacter and Brevundimonas species.</title>
        <authorList>
            <person name="Scott D."/>
            <person name="Ely B."/>
        </authorList>
    </citation>
    <scope>NUCLEOTIDE SEQUENCE [LARGE SCALE GENOMIC DNA]</scope>
    <source>
        <strain evidence="7 8">CB4</strain>
    </source>
</reference>
<dbReference type="KEGG" id="chq:AQ619_08015"/>
<dbReference type="EMBL" id="CP013002">
    <property type="protein sequence ID" value="ALL13303.1"/>
    <property type="molecule type" value="Genomic_DNA"/>
</dbReference>
<evidence type="ECO:0000313" key="8">
    <source>
        <dbReference type="Proteomes" id="UP000056905"/>
    </source>
</evidence>
<accession>A0A0P0NZV9</accession>
<organism evidence="7 8">
    <name type="scientific">Caulobacter henricii</name>
    <dbReference type="NCBI Taxonomy" id="69395"/>
    <lineage>
        <taxon>Bacteria</taxon>
        <taxon>Pseudomonadati</taxon>
        <taxon>Pseudomonadota</taxon>
        <taxon>Alphaproteobacteria</taxon>
        <taxon>Caulobacterales</taxon>
        <taxon>Caulobacteraceae</taxon>
        <taxon>Caulobacter</taxon>
    </lineage>
</organism>
<dbReference type="Proteomes" id="UP000056905">
    <property type="component" value="Chromosome"/>
</dbReference>
<dbReference type="InterPro" id="IPR005494">
    <property type="entry name" value="GSPS_pre-ATP-grasp-like_dom"/>
</dbReference>
<dbReference type="Gene3D" id="3.30.1490.330">
    <property type="match status" value="1"/>
</dbReference>
<dbReference type="RefSeq" id="WP_062146172.1">
    <property type="nucleotide sequence ID" value="NZ_CP013002.1"/>
</dbReference>
<feature type="domain" description="Glutathionylspermidine synthase pre-ATP-grasp-like" evidence="6">
    <location>
        <begin position="12"/>
        <end position="383"/>
    </location>
</feature>
<evidence type="ECO:0000313" key="7">
    <source>
        <dbReference type="EMBL" id="ALL13303.1"/>
    </source>
</evidence>
<dbReference type="SUPFAM" id="SSF56059">
    <property type="entry name" value="Glutathione synthetase ATP-binding domain-like"/>
    <property type="match status" value="1"/>
</dbReference>
<evidence type="ECO:0000256" key="1">
    <source>
        <dbReference type="ARBA" id="ARBA00022598"/>
    </source>
</evidence>
<dbReference type="AlphaFoldDB" id="A0A0P0NZV9"/>
<keyword evidence="3" id="KW-0547">Nucleotide-binding</keyword>
<dbReference type="Pfam" id="PF03738">
    <property type="entry name" value="GSP_synth"/>
    <property type="match status" value="1"/>
</dbReference>
<protein>
    <recommendedName>
        <fullName evidence="6">Glutathionylspermidine synthase pre-ATP-grasp-like domain-containing protein</fullName>
    </recommendedName>
</protein>
<keyword evidence="2" id="KW-0479">Metal-binding</keyword>
<gene>
    <name evidence="7" type="ORF">AQ619_08015</name>
</gene>
<dbReference type="GO" id="GO:0016874">
    <property type="term" value="F:ligase activity"/>
    <property type="evidence" value="ECO:0007669"/>
    <property type="project" value="UniProtKB-KW"/>
</dbReference>
<evidence type="ECO:0000256" key="3">
    <source>
        <dbReference type="ARBA" id="ARBA00022741"/>
    </source>
</evidence>
<keyword evidence="1" id="KW-0436">Ligase</keyword>
<dbReference type="GO" id="GO:0005524">
    <property type="term" value="F:ATP binding"/>
    <property type="evidence" value="ECO:0007669"/>
    <property type="project" value="UniProtKB-KW"/>
</dbReference>
<dbReference type="OrthoDB" id="9765517at2"/>
<keyword evidence="8" id="KW-1185">Reference proteome</keyword>
<evidence type="ECO:0000256" key="4">
    <source>
        <dbReference type="ARBA" id="ARBA00022840"/>
    </source>
</evidence>
<evidence type="ECO:0000256" key="2">
    <source>
        <dbReference type="ARBA" id="ARBA00022723"/>
    </source>
</evidence>
<evidence type="ECO:0000259" key="6">
    <source>
        <dbReference type="Pfam" id="PF03738"/>
    </source>
</evidence>